<proteinExistence type="predicted"/>
<comment type="caution">
    <text evidence="1">The sequence shown here is derived from an EMBL/GenBank/DDBJ whole genome shotgun (WGS) entry which is preliminary data.</text>
</comment>
<organism evidence="1 2">
    <name type="scientific">Tanacetum coccineum</name>
    <dbReference type="NCBI Taxonomy" id="301880"/>
    <lineage>
        <taxon>Eukaryota</taxon>
        <taxon>Viridiplantae</taxon>
        <taxon>Streptophyta</taxon>
        <taxon>Embryophyta</taxon>
        <taxon>Tracheophyta</taxon>
        <taxon>Spermatophyta</taxon>
        <taxon>Magnoliopsida</taxon>
        <taxon>eudicotyledons</taxon>
        <taxon>Gunneridae</taxon>
        <taxon>Pentapetalae</taxon>
        <taxon>asterids</taxon>
        <taxon>campanulids</taxon>
        <taxon>Asterales</taxon>
        <taxon>Asteraceae</taxon>
        <taxon>Asteroideae</taxon>
        <taxon>Anthemideae</taxon>
        <taxon>Anthemidinae</taxon>
        <taxon>Tanacetum</taxon>
    </lineage>
</organism>
<evidence type="ECO:0000313" key="2">
    <source>
        <dbReference type="Proteomes" id="UP001151760"/>
    </source>
</evidence>
<keyword evidence="2" id="KW-1185">Reference proteome</keyword>
<evidence type="ECO:0000313" key="1">
    <source>
        <dbReference type="EMBL" id="GJT57555.1"/>
    </source>
</evidence>
<accession>A0ABQ5F3W9</accession>
<dbReference type="EMBL" id="BQNB010016940">
    <property type="protein sequence ID" value="GJT57555.1"/>
    <property type="molecule type" value="Genomic_DNA"/>
</dbReference>
<name>A0ABQ5F3W9_9ASTR</name>
<dbReference type="Proteomes" id="UP001151760">
    <property type="component" value="Unassembled WGS sequence"/>
</dbReference>
<protein>
    <submittedName>
        <fullName evidence="1">Uncharacterized protein</fullName>
    </submittedName>
</protein>
<reference evidence="1" key="2">
    <citation type="submission" date="2022-01" db="EMBL/GenBank/DDBJ databases">
        <authorList>
            <person name="Yamashiro T."/>
            <person name="Shiraishi A."/>
            <person name="Satake H."/>
            <person name="Nakayama K."/>
        </authorList>
    </citation>
    <scope>NUCLEOTIDE SEQUENCE</scope>
</reference>
<reference evidence="1" key="1">
    <citation type="journal article" date="2022" name="Int. J. Mol. Sci.">
        <title>Draft Genome of Tanacetum Coccineum: Genomic Comparison of Closely Related Tanacetum-Family Plants.</title>
        <authorList>
            <person name="Yamashiro T."/>
            <person name="Shiraishi A."/>
            <person name="Nakayama K."/>
            <person name="Satake H."/>
        </authorList>
    </citation>
    <scope>NUCLEOTIDE SEQUENCE</scope>
</reference>
<gene>
    <name evidence="1" type="ORF">Tco_0992609</name>
</gene>
<sequence length="78" mass="8902">MTTTKQGIRFAEVEQIIAQRVANAIETIAIYGDKDPPWSCVRTDSNSRRKDSKGILRQQEVEIMTIREAVAKQPKQRT</sequence>